<dbReference type="EMBL" id="AFUV01000006">
    <property type="protein sequence ID" value="EGV06564.1"/>
    <property type="molecule type" value="Genomic_DNA"/>
</dbReference>
<gene>
    <name evidence="1" type="ORF">HMPREF9952_0215</name>
</gene>
<evidence type="ECO:0000313" key="2">
    <source>
        <dbReference type="Proteomes" id="UP000006235"/>
    </source>
</evidence>
<sequence>MVKIQELNLSVMIFALSNWLKKLSLWLISKVAKFYSVVEDDGSVSGIQRENLEEWMMNVFRDKIHPTAELPSGLVEPNAETMQAIYDAENNINLYRYSNIDGLKKDLGW</sequence>
<accession>F9Q7H1</accession>
<reference evidence="1 2" key="1">
    <citation type="submission" date="2011-07" db="EMBL/GenBank/DDBJ databases">
        <authorList>
            <person name="Harkins D.M."/>
            <person name="Madupu R."/>
            <person name="Durkin A.S."/>
            <person name="Torralba M."/>
            <person name="Methe B."/>
            <person name="Sutton G.G."/>
            <person name="Nelson K.E."/>
        </authorList>
    </citation>
    <scope>NUCLEOTIDE SEQUENCE [LARGE SCALE GENOMIC DNA]</scope>
    <source>
        <strain evidence="1 2">HK 85</strain>
    </source>
</reference>
<name>F9Q7H1_9PAST</name>
<dbReference type="AlphaFoldDB" id="F9Q7H1"/>
<dbReference type="Proteomes" id="UP000006235">
    <property type="component" value="Unassembled WGS sequence"/>
</dbReference>
<dbReference type="STRING" id="1035188.HMPREF9952_0215"/>
<proteinExistence type="predicted"/>
<protein>
    <submittedName>
        <fullName evidence="1">Uncharacterized protein</fullName>
    </submittedName>
</protein>
<organism evidence="1 2">
    <name type="scientific">Haemophilus pittmaniae HK 85</name>
    <dbReference type="NCBI Taxonomy" id="1035188"/>
    <lineage>
        <taxon>Bacteria</taxon>
        <taxon>Pseudomonadati</taxon>
        <taxon>Pseudomonadota</taxon>
        <taxon>Gammaproteobacteria</taxon>
        <taxon>Pasteurellales</taxon>
        <taxon>Pasteurellaceae</taxon>
        <taxon>Haemophilus</taxon>
    </lineage>
</organism>
<comment type="caution">
    <text evidence="1">The sequence shown here is derived from an EMBL/GenBank/DDBJ whole genome shotgun (WGS) entry which is preliminary data.</text>
</comment>
<dbReference type="RefSeq" id="WP_007242006.1">
    <property type="nucleotide sequence ID" value="NZ_AFUV01000006.1"/>
</dbReference>
<evidence type="ECO:0000313" key="1">
    <source>
        <dbReference type="EMBL" id="EGV06564.1"/>
    </source>
</evidence>